<keyword evidence="2" id="KW-0963">Cytoplasm</keyword>
<reference evidence="8" key="1">
    <citation type="submission" date="2015-01" db="EMBL/GenBank/DDBJ databases">
        <title>Flavisolibacter sp./LCS9/ whole genome sequencing.</title>
        <authorList>
            <person name="Kim M.K."/>
            <person name="Srinivasan S."/>
            <person name="Lee J.-J."/>
        </authorList>
    </citation>
    <scope>NUCLEOTIDE SEQUENCE [LARGE SCALE GENOMIC DNA]</scope>
    <source>
        <strain evidence="8">LCS9</strain>
    </source>
</reference>
<evidence type="ECO:0000256" key="4">
    <source>
        <dbReference type="ARBA" id="ARBA00023004"/>
    </source>
</evidence>
<dbReference type="Pfam" id="PF01814">
    <property type="entry name" value="Hemerythrin"/>
    <property type="match status" value="1"/>
</dbReference>
<dbReference type="Pfam" id="PF04405">
    <property type="entry name" value="ScdA_N"/>
    <property type="match status" value="1"/>
</dbReference>
<evidence type="ECO:0000313" key="7">
    <source>
        <dbReference type="EMBL" id="ANE50861.1"/>
    </source>
</evidence>
<dbReference type="PATRIC" id="fig|1492898.3.peg.2250"/>
<dbReference type="GO" id="GO:0046872">
    <property type="term" value="F:metal ion binding"/>
    <property type="evidence" value="ECO:0007669"/>
    <property type="project" value="UniProtKB-KW"/>
</dbReference>
<dbReference type="Pfam" id="PF10006">
    <property type="entry name" value="DUF2249"/>
    <property type="match status" value="1"/>
</dbReference>
<feature type="domain" description="Hemerythrin-like" evidence="5">
    <location>
        <begin position="173"/>
        <end position="305"/>
    </location>
</feature>
<dbReference type="RefSeq" id="WP_066404264.1">
    <property type="nucleotide sequence ID" value="NZ_CP011390.1"/>
</dbReference>
<gene>
    <name evidence="7" type="ORF">SY85_10455</name>
</gene>
<dbReference type="InterPro" id="IPR018720">
    <property type="entry name" value="DUF2249"/>
</dbReference>
<comment type="subcellular location">
    <subcellularLocation>
        <location evidence="1">Cytoplasm</location>
    </subcellularLocation>
</comment>
<dbReference type="STRING" id="1492898.SY85_10455"/>
<accession>A0A172TUR4</accession>
<reference evidence="7 8" key="2">
    <citation type="journal article" date="2016" name="Int. J. Syst. Evol. Microbiol.">
        <title>Flavisolibacter tropicus sp. nov., isolated from tropical soil.</title>
        <authorList>
            <person name="Lee J.J."/>
            <person name="Kang M.S."/>
            <person name="Kim G.S."/>
            <person name="Lee C.S."/>
            <person name="Lim S."/>
            <person name="Lee J."/>
            <person name="Roh S.H."/>
            <person name="Kang H."/>
            <person name="Ha J.M."/>
            <person name="Bae S."/>
            <person name="Jung H.Y."/>
            <person name="Kim M.K."/>
        </authorList>
    </citation>
    <scope>NUCLEOTIDE SEQUENCE [LARGE SCALE GENOMIC DNA]</scope>
    <source>
        <strain evidence="7 8">LCS9</strain>
    </source>
</reference>
<dbReference type="AlphaFoldDB" id="A0A172TUR4"/>
<proteinExistence type="predicted"/>
<dbReference type="GO" id="GO:0005737">
    <property type="term" value="C:cytoplasm"/>
    <property type="evidence" value="ECO:0007669"/>
    <property type="project" value="UniProtKB-SubCell"/>
</dbReference>
<evidence type="ECO:0000256" key="3">
    <source>
        <dbReference type="ARBA" id="ARBA00022723"/>
    </source>
</evidence>
<keyword evidence="4" id="KW-0408">Iron</keyword>
<dbReference type="EMBL" id="CP011390">
    <property type="protein sequence ID" value="ANE50861.1"/>
    <property type="molecule type" value="Genomic_DNA"/>
</dbReference>
<sequence>MNQADTLYVPALAPALKHPTIFKHFDALPPGNAFQIINDHDPKPLYYQLLAERGNIFQWQYLENGPEQWVVEIKKNEAGITIGEIVAKDIRKAGVFKKFGIDFCCGGKKTLKQACEKAQVDVATVEAALENADAHTTTPAFDFSRWEADFLTDYIYNQHHVYYYQEGPVILELAEKVTARHGAQHQNLCLVLALYKKLQEELNAHFLKEENILFPFIKGLVAAKKAKNEGLLYEFLSISEPIEMMESEHEIAGELLGHLRLATDDFTPPAGSCNSFRLLYSKLQDLEADLQQHIHLENNILFPKALALEKELSKG</sequence>
<protein>
    <recommendedName>
        <fullName evidence="9">Hemerythrin</fullName>
    </recommendedName>
</protein>
<name>A0A172TUR4_9BACT</name>
<dbReference type="InterPro" id="IPR012312">
    <property type="entry name" value="Hemerythrin-like"/>
</dbReference>
<feature type="domain" description="DUF2249" evidence="6">
    <location>
        <begin position="11"/>
        <end position="75"/>
    </location>
</feature>
<evidence type="ECO:0000259" key="6">
    <source>
        <dbReference type="Pfam" id="PF10006"/>
    </source>
</evidence>
<dbReference type="Gene3D" id="1.20.120.520">
    <property type="entry name" value="nmb1532 protein domain like"/>
    <property type="match status" value="1"/>
</dbReference>
<evidence type="ECO:0000256" key="2">
    <source>
        <dbReference type="ARBA" id="ARBA00022490"/>
    </source>
</evidence>
<evidence type="ECO:0000313" key="8">
    <source>
        <dbReference type="Proteomes" id="UP000077177"/>
    </source>
</evidence>
<dbReference type="PANTHER" id="PTHR36438:SF1">
    <property type="entry name" value="IRON-SULFUR CLUSTER REPAIR PROTEIN YTFE"/>
    <property type="match status" value="1"/>
</dbReference>
<dbReference type="KEGG" id="fla:SY85_10455"/>
<evidence type="ECO:0008006" key="9">
    <source>
        <dbReference type="Google" id="ProtNLM"/>
    </source>
</evidence>
<dbReference type="PANTHER" id="PTHR36438">
    <property type="entry name" value="IRON-SULFUR CLUSTER REPAIR PROTEIN YTFE"/>
    <property type="match status" value="1"/>
</dbReference>
<evidence type="ECO:0000259" key="5">
    <source>
        <dbReference type="Pfam" id="PF01814"/>
    </source>
</evidence>
<keyword evidence="8" id="KW-1185">Reference proteome</keyword>
<dbReference type="NCBIfam" id="TIGR03652">
    <property type="entry name" value="FeS_repair_RIC"/>
    <property type="match status" value="1"/>
</dbReference>
<evidence type="ECO:0000256" key="1">
    <source>
        <dbReference type="ARBA" id="ARBA00004496"/>
    </source>
</evidence>
<dbReference type="Proteomes" id="UP000077177">
    <property type="component" value="Chromosome"/>
</dbReference>
<keyword evidence="3" id="KW-0479">Metal-binding</keyword>
<dbReference type="InterPro" id="IPR019903">
    <property type="entry name" value="RIC_family"/>
</dbReference>
<organism evidence="7 8">
    <name type="scientific">Flavisolibacter tropicus</name>
    <dbReference type="NCBI Taxonomy" id="1492898"/>
    <lineage>
        <taxon>Bacteria</taxon>
        <taxon>Pseudomonadati</taxon>
        <taxon>Bacteroidota</taxon>
        <taxon>Chitinophagia</taxon>
        <taxon>Chitinophagales</taxon>
        <taxon>Chitinophagaceae</taxon>
        <taxon>Flavisolibacter</taxon>
    </lineage>
</organism>
<dbReference type="OrthoDB" id="9797132at2"/>